<organism evidence="2 3">
    <name type="scientific">Caballeronia sordidicola</name>
    <name type="common">Burkholderia sordidicola</name>
    <dbReference type="NCBI Taxonomy" id="196367"/>
    <lineage>
        <taxon>Bacteria</taxon>
        <taxon>Pseudomonadati</taxon>
        <taxon>Pseudomonadota</taxon>
        <taxon>Betaproteobacteria</taxon>
        <taxon>Burkholderiales</taxon>
        <taxon>Burkholderiaceae</taxon>
        <taxon>Caballeronia</taxon>
    </lineage>
</organism>
<evidence type="ECO:0000313" key="2">
    <source>
        <dbReference type="EMBL" id="OXC71794.1"/>
    </source>
</evidence>
<proteinExistence type="predicted"/>
<sequence>MSSIDETVELLVDPVAAAPEAPVDGHQPLVEPPGQLSILDDEGLAKELQRFAQGAGNILVVANAYTVCVHHRRAEQNKWELACCGELGELSVEAARPLTRGRLTWANVAGTPWMVDPDSASAARMTVALLQKWLKNSIGVTGGREGNVTPGIKEELYYLAGCRCQFAGCGRDLRHHAATGRRGRFSYFAHIVAASADGPRGDPTQSMELASDLGNFMLLCDECHRLIDKVNPAKYTVAVLRKMREDNIAEVRRLLDTLQHKPSEIIAIVGNIAGQPAQFSMDDAHDALWGAGLRSNDSKPARYFYPGGQHHDVHSAAYWTSLFQQMKLDLPMLQTLLNGTRAGAARPRLSVFPMHSTSVLLLAGRVLGDTEATHLFQPHRNKVGAGTRWAWPAVHAIPALDKFKTEVLRPDVGDHEAATLILALTSDISAARLPADCAQGDELLLPTLRITGPIFDKDCMQQPEDLQLLGLAVDAAMRTLQDEWRVRKVYLFVSAPASAVVATGQKMQARHHAVYICHEATAGPGSAYKATIEITPTFVRELVSGLAQSHSLQP</sequence>
<comment type="caution">
    <text evidence="2">The sequence shown here is derived from an EMBL/GenBank/DDBJ whole genome shotgun (WGS) entry which is preliminary data.</text>
</comment>
<feature type="domain" description="SMODS-associated and fused to various effectors" evidence="1">
    <location>
        <begin position="341"/>
        <end position="534"/>
    </location>
</feature>
<dbReference type="EMBL" id="MTHB01000294">
    <property type="protein sequence ID" value="OXC71794.1"/>
    <property type="molecule type" value="Genomic_DNA"/>
</dbReference>
<dbReference type="AlphaFoldDB" id="A0A226WKR4"/>
<protein>
    <recommendedName>
        <fullName evidence="1">SMODS-associated and fused to various effectors domain-containing protein</fullName>
    </recommendedName>
</protein>
<dbReference type="InterPro" id="IPR040836">
    <property type="entry name" value="SAVED"/>
</dbReference>
<name>A0A226WKR4_CABSO</name>
<dbReference type="Proteomes" id="UP000214720">
    <property type="component" value="Unassembled WGS sequence"/>
</dbReference>
<evidence type="ECO:0000313" key="3">
    <source>
        <dbReference type="Proteomes" id="UP000214720"/>
    </source>
</evidence>
<gene>
    <name evidence="2" type="ORF">BSU04_45240</name>
</gene>
<reference evidence="3" key="1">
    <citation type="submission" date="2017-01" db="EMBL/GenBank/DDBJ databases">
        <title>Genome Analysis of Deinococcus marmoris KOPRI26562.</title>
        <authorList>
            <person name="Kim J.H."/>
            <person name="Oh H.-M."/>
        </authorList>
    </citation>
    <scope>NUCLEOTIDE SEQUENCE [LARGE SCALE GENOMIC DNA]</scope>
    <source>
        <strain evidence="3">PAMC 26633</strain>
    </source>
</reference>
<dbReference type="Pfam" id="PF18145">
    <property type="entry name" value="SAVED"/>
    <property type="match status" value="1"/>
</dbReference>
<dbReference type="RefSeq" id="WP_089166290.1">
    <property type="nucleotide sequence ID" value="NZ_MTHB01000294.1"/>
</dbReference>
<accession>A0A226WKR4</accession>
<evidence type="ECO:0000259" key="1">
    <source>
        <dbReference type="Pfam" id="PF18145"/>
    </source>
</evidence>
<dbReference type="NCBIfam" id="NF033611">
    <property type="entry name" value="SAVED"/>
    <property type="match status" value="1"/>
</dbReference>